<protein>
    <submittedName>
        <fullName evidence="1">3858_t:CDS:1</fullName>
    </submittedName>
</protein>
<evidence type="ECO:0000313" key="2">
    <source>
        <dbReference type="Proteomes" id="UP000789920"/>
    </source>
</evidence>
<sequence length="767" mass="84917">PEPQYATSFLEDYNVSLANVENLNDEQYNRKNQVIRAITSEIVAVFKDIATLNPLFRDQIANFSMSQAAGNVFEEPAKLADFAAAVSTGEPNELQEVLESLVIEERLQKALLVLKKELVNAQLQSKISKEVESKIAKRQREYYLMEQLKGIKKELGIESDGKDKLIEKFKEKADKLAMPDNVKKVFDEEINKLAHLEPAASEFNVTRNYLDWLTQIPWGQSSPENYNIKHAMKVLDDDHYGLQDVKDRILEFIAVGKLRGTVEGKILCFVGPPGVGKTSIGKSIARALSRQFYRFSVGGLTDVAEIKGHRRTYVGAMPGKVVQALKKVQTENPLILIDEVDKIGRGHQGDPSSALLELLDPEQNSSFLDHYMDVPIDLSKVLFVCTANVVDTIPVPLLDRMEVIQLSGYVADEKVAIASKYLSPTAKEMAGLQNADVQLQQDAIETLIRSYCRESGVRSLKKHIDKIYRKAALKIVRDIGDEELSQELDNVETEASDKTKADSVSITTEPRKPLNLPDNIHVGITAENLKDYVGPPLWHSDRLYDQTPPGVVMGLAWTSMGGSALYVESTLDSILSPTSKPSLSKTGQLGDVMKESSTIAYTFAKSLMVRQYPENKFFERASIHLHVPEGATPKDGPSAGITMATSLLSLALSKSLDPTIAMTGELTLTGKILKVGGIREKAVAAKRSSVSTLIFPKANTNDWEELPENIKEGLTGVPVADYDEVFNFVFGTISREQAKQVWDLMLASQSVESEDKKVMVAELTEQL</sequence>
<organism evidence="1 2">
    <name type="scientific">Racocetra persica</name>
    <dbReference type="NCBI Taxonomy" id="160502"/>
    <lineage>
        <taxon>Eukaryota</taxon>
        <taxon>Fungi</taxon>
        <taxon>Fungi incertae sedis</taxon>
        <taxon>Mucoromycota</taxon>
        <taxon>Glomeromycotina</taxon>
        <taxon>Glomeromycetes</taxon>
        <taxon>Diversisporales</taxon>
        <taxon>Gigasporaceae</taxon>
        <taxon>Racocetra</taxon>
    </lineage>
</organism>
<evidence type="ECO:0000313" key="1">
    <source>
        <dbReference type="EMBL" id="CAG8675189.1"/>
    </source>
</evidence>
<feature type="non-terminal residue" evidence="1">
    <location>
        <position position="1"/>
    </location>
</feature>
<dbReference type="Proteomes" id="UP000789920">
    <property type="component" value="Unassembled WGS sequence"/>
</dbReference>
<dbReference type="EMBL" id="CAJVQC010016297">
    <property type="protein sequence ID" value="CAG8675189.1"/>
    <property type="molecule type" value="Genomic_DNA"/>
</dbReference>
<name>A0ACA9NWV5_9GLOM</name>
<proteinExistence type="predicted"/>
<comment type="caution">
    <text evidence="1">The sequence shown here is derived from an EMBL/GenBank/DDBJ whole genome shotgun (WGS) entry which is preliminary data.</text>
</comment>
<keyword evidence="2" id="KW-1185">Reference proteome</keyword>
<reference evidence="1" key="1">
    <citation type="submission" date="2021-06" db="EMBL/GenBank/DDBJ databases">
        <authorList>
            <person name="Kallberg Y."/>
            <person name="Tangrot J."/>
            <person name="Rosling A."/>
        </authorList>
    </citation>
    <scope>NUCLEOTIDE SEQUENCE</scope>
    <source>
        <strain evidence="1">MA461A</strain>
    </source>
</reference>
<gene>
    <name evidence="1" type="ORF">RPERSI_LOCUS8858</name>
</gene>
<accession>A0ACA9NWV5</accession>